<keyword evidence="8" id="KW-1185">Reference proteome</keyword>
<evidence type="ECO:0000256" key="5">
    <source>
        <dbReference type="SAM" id="Phobius"/>
    </source>
</evidence>
<protein>
    <recommendedName>
        <fullName evidence="6">Late embryogenesis abundant protein LEA-2 subgroup domain-containing protein</fullName>
    </recommendedName>
</protein>
<comment type="subcellular location">
    <subcellularLocation>
        <location evidence="1">Membrane</location>
        <topology evidence="1">Single-pass membrane protein</topology>
    </subcellularLocation>
</comment>
<dbReference type="EMBL" id="VIEB01000639">
    <property type="protein sequence ID" value="TQD84399.1"/>
    <property type="molecule type" value="Genomic_DNA"/>
</dbReference>
<sequence length="207" mass="23636">MTPRGGTRCLYFPCNALLCLVLTMFIFWLIFLPKEPQFTVSNASLTRFNFTDTDNTLDYNLALNITIRNPNKRVGIYYRRIQVFANYRKKRFANVTLPWAPFYQGHKNTTILNHVLVEGQQLAVFGEHDLSQFKSETAAGVYSIDVKISLRVRARFGKIKTPDYGPSNINCNLKVPLSLSETLPSGFNDTKCRNVHVLTNPSNLPRI</sequence>
<dbReference type="InterPro" id="IPR044839">
    <property type="entry name" value="NDR1-like"/>
</dbReference>
<dbReference type="InterPro" id="IPR004864">
    <property type="entry name" value="LEA_2"/>
</dbReference>
<evidence type="ECO:0000256" key="2">
    <source>
        <dbReference type="ARBA" id="ARBA00022692"/>
    </source>
</evidence>
<keyword evidence="2 5" id="KW-0812">Transmembrane</keyword>
<dbReference type="STRING" id="106549.A0A540LDG7"/>
<keyword evidence="4 5" id="KW-0472">Membrane</keyword>
<dbReference type="GO" id="GO:0098542">
    <property type="term" value="P:defense response to other organism"/>
    <property type="evidence" value="ECO:0007669"/>
    <property type="project" value="InterPro"/>
</dbReference>
<evidence type="ECO:0000259" key="6">
    <source>
        <dbReference type="Pfam" id="PF03168"/>
    </source>
</evidence>
<dbReference type="Proteomes" id="UP000315295">
    <property type="component" value="Unassembled WGS sequence"/>
</dbReference>
<evidence type="ECO:0000256" key="1">
    <source>
        <dbReference type="ARBA" id="ARBA00004167"/>
    </source>
</evidence>
<organism evidence="7 8">
    <name type="scientific">Malus baccata</name>
    <name type="common">Siberian crab apple</name>
    <name type="synonym">Pyrus baccata</name>
    <dbReference type="NCBI Taxonomy" id="106549"/>
    <lineage>
        <taxon>Eukaryota</taxon>
        <taxon>Viridiplantae</taxon>
        <taxon>Streptophyta</taxon>
        <taxon>Embryophyta</taxon>
        <taxon>Tracheophyta</taxon>
        <taxon>Spermatophyta</taxon>
        <taxon>Magnoliopsida</taxon>
        <taxon>eudicotyledons</taxon>
        <taxon>Gunneridae</taxon>
        <taxon>Pentapetalae</taxon>
        <taxon>rosids</taxon>
        <taxon>fabids</taxon>
        <taxon>Rosales</taxon>
        <taxon>Rosaceae</taxon>
        <taxon>Amygdaloideae</taxon>
        <taxon>Maleae</taxon>
        <taxon>Malus</taxon>
    </lineage>
</organism>
<dbReference type="GO" id="GO:0005886">
    <property type="term" value="C:plasma membrane"/>
    <property type="evidence" value="ECO:0007669"/>
    <property type="project" value="TreeGrafter"/>
</dbReference>
<feature type="transmembrane region" description="Helical" evidence="5">
    <location>
        <begin position="12"/>
        <end position="31"/>
    </location>
</feature>
<gene>
    <name evidence="7" type="ORF">C1H46_030054</name>
</gene>
<reference evidence="7 8" key="1">
    <citation type="journal article" date="2019" name="G3 (Bethesda)">
        <title>Sequencing of a Wild Apple (Malus baccata) Genome Unravels the Differences Between Cultivated and Wild Apple Species Regarding Disease Resistance and Cold Tolerance.</title>
        <authorList>
            <person name="Chen X."/>
        </authorList>
    </citation>
    <scope>NUCLEOTIDE SEQUENCE [LARGE SCALE GENOMIC DNA]</scope>
    <source>
        <strain evidence="8">cv. Shandingzi</strain>
        <tissue evidence="7">Leaves</tissue>
    </source>
</reference>
<accession>A0A540LDG7</accession>
<keyword evidence="3 5" id="KW-1133">Transmembrane helix</keyword>
<evidence type="ECO:0000256" key="3">
    <source>
        <dbReference type="ARBA" id="ARBA00022989"/>
    </source>
</evidence>
<evidence type="ECO:0000313" key="7">
    <source>
        <dbReference type="EMBL" id="TQD84399.1"/>
    </source>
</evidence>
<dbReference type="GO" id="GO:0009506">
    <property type="term" value="C:plasmodesma"/>
    <property type="evidence" value="ECO:0007669"/>
    <property type="project" value="TreeGrafter"/>
</dbReference>
<name>A0A540LDG7_MALBA</name>
<evidence type="ECO:0000313" key="8">
    <source>
        <dbReference type="Proteomes" id="UP000315295"/>
    </source>
</evidence>
<dbReference type="Pfam" id="PF03168">
    <property type="entry name" value="LEA_2"/>
    <property type="match status" value="1"/>
</dbReference>
<dbReference type="PANTHER" id="PTHR31415:SF109">
    <property type="entry name" value="NDR1_HIN1-LIKE PROTEIN 10"/>
    <property type="match status" value="1"/>
</dbReference>
<dbReference type="AlphaFoldDB" id="A0A540LDG7"/>
<dbReference type="PANTHER" id="PTHR31415">
    <property type="entry name" value="OS05G0367900 PROTEIN"/>
    <property type="match status" value="1"/>
</dbReference>
<feature type="domain" description="Late embryogenesis abundant protein LEA-2 subgroup" evidence="6">
    <location>
        <begin position="65"/>
        <end position="158"/>
    </location>
</feature>
<proteinExistence type="predicted"/>
<comment type="caution">
    <text evidence="7">The sequence shown here is derived from an EMBL/GenBank/DDBJ whole genome shotgun (WGS) entry which is preliminary data.</text>
</comment>
<evidence type="ECO:0000256" key="4">
    <source>
        <dbReference type="ARBA" id="ARBA00023136"/>
    </source>
</evidence>